<evidence type="ECO:0000256" key="1">
    <source>
        <dbReference type="SAM" id="MobiDB-lite"/>
    </source>
</evidence>
<comment type="caution">
    <text evidence="2">The sequence shown here is derived from an EMBL/GenBank/DDBJ whole genome shotgun (WGS) entry which is preliminary data.</text>
</comment>
<sequence length="171" mass="18556">MRTRGERAGHRRDPRGVRQGHRARRGGRLSLGALVEEHAEALEADLLRYYGVDLLDWHRGALSSRRLAVLVRHLPPDSAFVRAREGEAAEWGLTDHLLAAVVDHLAIANWMFASVNRDEYADPPETPVPVPRPAAGTATAPETRDTGPPDGPGPAATDHAPSAAELARFFG</sequence>
<name>A0ABN3GMZ1_9ACTN</name>
<feature type="region of interest" description="Disordered" evidence="1">
    <location>
        <begin position="121"/>
        <end position="171"/>
    </location>
</feature>
<dbReference type="EMBL" id="BAAASD010000025">
    <property type="protein sequence ID" value="GAA2356252.1"/>
    <property type="molecule type" value="Genomic_DNA"/>
</dbReference>
<gene>
    <name evidence="2" type="ORF">GCM10010246_51910</name>
</gene>
<accession>A0ABN3GMZ1</accession>
<keyword evidence="3" id="KW-1185">Reference proteome</keyword>
<proteinExistence type="predicted"/>
<organism evidence="2 3">
    <name type="scientific">Streptomyces cuspidosporus</name>
    <dbReference type="NCBI Taxonomy" id="66882"/>
    <lineage>
        <taxon>Bacteria</taxon>
        <taxon>Bacillati</taxon>
        <taxon>Actinomycetota</taxon>
        <taxon>Actinomycetes</taxon>
        <taxon>Kitasatosporales</taxon>
        <taxon>Streptomycetaceae</taxon>
        <taxon>Streptomyces</taxon>
    </lineage>
</organism>
<evidence type="ECO:0000313" key="3">
    <source>
        <dbReference type="Proteomes" id="UP001500253"/>
    </source>
</evidence>
<dbReference type="Proteomes" id="UP001500253">
    <property type="component" value="Unassembled WGS sequence"/>
</dbReference>
<evidence type="ECO:0000313" key="2">
    <source>
        <dbReference type="EMBL" id="GAA2356252.1"/>
    </source>
</evidence>
<feature type="compositionally biased region" description="Basic residues" evidence="1">
    <location>
        <begin position="9"/>
        <end position="23"/>
    </location>
</feature>
<protein>
    <submittedName>
        <fullName evidence="2">Uncharacterized protein</fullName>
    </submittedName>
</protein>
<reference evidence="2 3" key="1">
    <citation type="journal article" date="2019" name="Int. J. Syst. Evol. Microbiol.">
        <title>The Global Catalogue of Microorganisms (GCM) 10K type strain sequencing project: providing services to taxonomists for standard genome sequencing and annotation.</title>
        <authorList>
            <consortium name="The Broad Institute Genomics Platform"/>
            <consortium name="The Broad Institute Genome Sequencing Center for Infectious Disease"/>
            <person name="Wu L."/>
            <person name="Ma J."/>
        </authorList>
    </citation>
    <scope>NUCLEOTIDE SEQUENCE [LARGE SCALE GENOMIC DNA]</scope>
    <source>
        <strain evidence="2 3">JCM 4316</strain>
    </source>
</reference>
<feature type="region of interest" description="Disordered" evidence="1">
    <location>
        <begin position="1"/>
        <end position="23"/>
    </location>
</feature>